<dbReference type="EMBL" id="CP036289">
    <property type="protein sequence ID" value="QDU78189.1"/>
    <property type="molecule type" value="Genomic_DNA"/>
</dbReference>
<evidence type="ECO:0000313" key="3">
    <source>
        <dbReference type="EMBL" id="QDU78189.1"/>
    </source>
</evidence>
<keyword evidence="4" id="KW-1185">Reference proteome</keyword>
<feature type="chain" id="PRO_5022101783" evidence="2">
    <location>
        <begin position="26"/>
        <end position="285"/>
    </location>
</feature>
<evidence type="ECO:0000256" key="2">
    <source>
        <dbReference type="SAM" id="SignalP"/>
    </source>
</evidence>
<reference evidence="4" key="1">
    <citation type="submission" date="2019-02" db="EMBL/GenBank/DDBJ databases">
        <title>Deep-cultivation of Planctomycetes and their phenomic and genomic characterization uncovers novel biology.</title>
        <authorList>
            <person name="Wiegand S."/>
            <person name="Jogler M."/>
            <person name="Boedeker C."/>
            <person name="Pinto D."/>
            <person name="Vollmers J."/>
            <person name="Rivas-Marin E."/>
            <person name="Kohn T."/>
            <person name="Peeters S.H."/>
            <person name="Heuer A."/>
            <person name="Rast P."/>
            <person name="Oberbeckmann S."/>
            <person name="Bunk B."/>
            <person name="Jeske O."/>
            <person name="Meyerdierks A."/>
            <person name="Storesund J.E."/>
            <person name="Kallscheuer N."/>
            <person name="Luecker S."/>
            <person name="Lage O.M."/>
            <person name="Pohl T."/>
            <person name="Merkel B.J."/>
            <person name="Hornburger P."/>
            <person name="Mueller R.-W."/>
            <person name="Bruemmer F."/>
            <person name="Labrenz M."/>
            <person name="Spormann A.M."/>
            <person name="Op den Camp H."/>
            <person name="Overmann J."/>
            <person name="Amann R."/>
            <person name="Jetten M.S.M."/>
            <person name="Mascher T."/>
            <person name="Medema M.H."/>
            <person name="Devos D.P."/>
            <person name="Kaster A.-K."/>
            <person name="Ovreas L."/>
            <person name="Rohde M."/>
            <person name="Galperin M.Y."/>
            <person name="Jogler C."/>
        </authorList>
    </citation>
    <scope>NUCLEOTIDE SEQUENCE [LARGE SCALE GENOMIC DNA]</scope>
    <source>
        <strain evidence="4">Pan97</strain>
    </source>
</reference>
<proteinExistence type="predicted"/>
<protein>
    <submittedName>
        <fullName evidence="3">Uncharacterized protein</fullName>
    </submittedName>
</protein>
<dbReference type="AlphaFoldDB" id="A0A518CG43"/>
<evidence type="ECO:0000313" key="4">
    <source>
        <dbReference type="Proteomes" id="UP000318626"/>
    </source>
</evidence>
<dbReference type="KEGG" id="bvo:Pan97_52720"/>
<dbReference type="RefSeq" id="WP_165698974.1">
    <property type="nucleotide sequence ID" value="NZ_CP036289.1"/>
</dbReference>
<evidence type="ECO:0000256" key="1">
    <source>
        <dbReference type="SAM" id="MobiDB-lite"/>
    </source>
</evidence>
<feature type="region of interest" description="Disordered" evidence="1">
    <location>
        <begin position="106"/>
        <end position="129"/>
    </location>
</feature>
<accession>A0A518CG43</accession>
<dbReference type="Proteomes" id="UP000318626">
    <property type="component" value="Chromosome"/>
</dbReference>
<feature type="compositionally biased region" description="Basic and acidic residues" evidence="1">
    <location>
        <begin position="263"/>
        <end position="276"/>
    </location>
</feature>
<keyword evidence="2" id="KW-0732">Signal</keyword>
<gene>
    <name evidence="3" type="ORF">Pan97_52720</name>
</gene>
<sequence precursor="true">MKWHMVGRLFGCMAMLACLAPAAYADNKKSESASEVETVEMFQAIDNGDIEVKFIPMNSEKGTVIITNKTKKKMRVELPAAFAGVPLAQFGGGGFGGNNGGGFGNQGGGFGGQGGGGNQGVGGGFGGNQGGGGFGGGGGGFGNQGGGGGFFNVMPEKVQRIKVQGVCLDHGLEDPDPQIPYELKPIGAYTEKPGVADLCHMLGSGQLNQRSAQAAAWHLNNGMSWEELANKRIEHLIGDDTPYFSRQELQIAYRAAEVAKERHAAREKANKSKKPTESLSLLSAE</sequence>
<name>A0A518CG43_9BACT</name>
<feature type="region of interest" description="Disordered" evidence="1">
    <location>
        <begin position="263"/>
        <end position="285"/>
    </location>
</feature>
<feature type="signal peptide" evidence="2">
    <location>
        <begin position="1"/>
        <end position="25"/>
    </location>
</feature>
<organism evidence="3 4">
    <name type="scientific">Bremerella volcania</name>
    <dbReference type="NCBI Taxonomy" id="2527984"/>
    <lineage>
        <taxon>Bacteria</taxon>
        <taxon>Pseudomonadati</taxon>
        <taxon>Planctomycetota</taxon>
        <taxon>Planctomycetia</taxon>
        <taxon>Pirellulales</taxon>
        <taxon>Pirellulaceae</taxon>
        <taxon>Bremerella</taxon>
    </lineage>
</organism>